<dbReference type="GO" id="GO:0006974">
    <property type="term" value="P:DNA damage response"/>
    <property type="evidence" value="ECO:0007669"/>
    <property type="project" value="TreeGrafter"/>
</dbReference>
<dbReference type="InterPro" id="IPR011611">
    <property type="entry name" value="PfkB_dom"/>
</dbReference>
<comment type="caution">
    <text evidence="5">The sequence shown here is derived from an EMBL/GenBank/DDBJ whole genome shotgun (WGS) entry which is preliminary data.</text>
</comment>
<evidence type="ECO:0000313" key="5">
    <source>
        <dbReference type="EMBL" id="TDA21110.1"/>
    </source>
</evidence>
<dbReference type="SUPFAM" id="SSF53613">
    <property type="entry name" value="Ribokinase-like"/>
    <property type="match status" value="1"/>
</dbReference>
<dbReference type="GO" id="GO:0008673">
    <property type="term" value="F:2-dehydro-3-deoxygluconokinase activity"/>
    <property type="evidence" value="ECO:0007669"/>
    <property type="project" value="TreeGrafter"/>
</dbReference>
<dbReference type="EMBL" id="SMMX01000011">
    <property type="protein sequence ID" value="TDA21110.1"/>
    <property type="molecule type" value="Genomic_DNA"/>
</dbReference>
<dbReference type="Pfam" id="PF00294">
    <property type="entry name" value="PfkB"/>
    <property type="match status" value="1"/>
</dbReference>
<keyword evidence="6" id="KW-1185">Reference proteome</keyword>
<feature type="domain" description="Carbohydrate kinase PfkB" evidence="4">
    <location>
        <begin position="11"/>
        <end position="298"/>
    </location>
</feature>
<evidence type="ECO:0000259" key="4">
    <source>
        <dbReference type="Pfam" id="PF00294"/>
    </source>
</evidence>
<dbReference type="CDD" id="cd01166">
    <property type="entry name" value="KdgK"/>
    <property type="match status" value="1"/>
</dbReference>
<evidence type="ECO:0000256" key="3">
    <source>
        <dbReference type="ARBA" id="ARBA00022777"/>
    </source>
</evidence>
<dbReference type="InterPro" id="IPR002139">
    <property type="entry name" value="Ribo/fructo_kinase"/>
</dbReference>
<sequence length="323" mass="35275">MSTVGYKEYDILCVGSCVQDILIEGMGPDSFAEPVTVLGSVLFTTGGDAANEAIVLGRLGDRAGLVARIDDGPVGEALYRNLTEEKIDLSYLCRDEASRSTTAFVILEEDGGHKFFLHKGYEEGISLKEIDMDMLQKTRAVCIGSLYTSYRLDRGGAAVLMREARKAGVLTFADMDHDVEQLGPRAMDSVYPYVDYLLPSIEEARYITGKDNERDAAAELLSRGTDTAVIKLGDKGCYVRSREEEFYVDPFEVAAKDTTGCGDNFTAGFIHSVLGGRSLYECARFACAAGAVNSLDIGAHMAVRSSPQIERFMDKTGQRKITR</sequence>
<proteinExistence type="inferred from homology"/>
<dbReference type="PRINTS" id="PR00990">
    <property type="entry name" value="RIBOKINASE"/>
</dbReference>
<dbReference type="PANTHER" id="PTHR43085:SF15">
    <property type="entry name" value="2-DEHYDRO-3-DEOXYGLUCONOKINASE"/>
    <property type="match status" value="1"/>
</dbReference>
<accession>A0A4V2WSC8</accession>
<evidence type="ECO:0000256" key="1">
    <source>
        <dbReference type="ARBA" id="ARBA00010688"/>
    </source>
</evidence>
<keyword evidence="3 5" id="KW-0418">Kinase</keyword>
<evidence type="ECO:0000256" key="2">
    <source>
        <dbReference type="ARBA" id="ARBA00022679"/>
    </source>
</evidence>
<name>A0A4V2WSC8_9FIRM</name>
<organism evidence="5 6">
    <name type="scientific">Extibacter muris</name>
    <dbReference type="NCBI Taxonomy" id="1796622"/>
    <lineage>
        <taxon>Bacteria</taxon>
        <taxon>Bacillati</taxon>
        <taxon>Bacillota</taxon>
        <taxon>Clostridia</taxon>
        <taxon>Lachnospirales</taxon>
        <taxon>Lachnospiraceae</taxon>
        <taxon>Extibacter</taxon>
    </lineage>
</organism>
<dbReference type="Proteomes" id="UP000295710">
    <property type="component" value="Unassembled WGS sequence"/>
</dbReference>
<dbReference type="InterPro" id="IPR029056">
    <property type="entry name" value="Ribokinase-like"/>
</dbReference>
<keyword evidence="2" id="KW-0808">Transferase</keyword>
<dbReference type="GO" id="GO:0019698">
    <property type="term" value="P:D-galacturonate catabolic process"/>
    <property type="evidence" value="ECO:0007669"/>
    <property type="project" value="TreeGrafter"/>
</dbReference>
<comment type="similarity">
    <text evidence="1">Belongs to the carbohydrate kinase PfkB family.</text>
</comment>
<dbReference type="RefSeq" id="WP_132278713.1">
    <property type="nucleotide sequence ID" value="NZ_JAOBST010000018.1"/>
</dbReference>
<dbReference type="PANTHER" id="PTHR43085">
    <property type="entry name" value="HEXOKINASE FAMILY MEMBER"/>
    <property type="match status" value="1"/>
</dbReference>
<dbReference type="AlphaFoldDB" id="A0A4V2WSC8"/>
<evidence type="ECO:0000313" key="6">
    <source>
        <dbReference type="Proteomes" id="UP000295710"/>
    </source>
</evidence>
<protein>
    <submittedName>
        <fullName evidence="5">Carbohydrate kinase family protein</fullName>
    </submittedName>
</protein>
<reference evidence="5 6" key="1">
    <citation type="journal article" date="2016" name="Nat. Microbiol.">
        <title>The Mouse Intestinal Bacterial Collection (miBC) provides host-specific insight into cultured diversity and functional potential of the gut microbiota.</title>
        <authorList>
            <person name="Lagkouvardos I."/>
            <person name="Pukall R."/>
            <person name="Abt B."/>
            <person name="Foesel B.U."/>
            <person name="Meier-Kolthoff J.P."/>
            <person name="Kumar N."/>
            <person name="Bresciani A."/>
            <person name="Martinez I."/>
            <person name="Just S."/>
            <person name="Ziegler C."/>
            <person name="Brugiroux S."/>
            <person name="Garzetti D."/>
            <person name="Wenning M."/>
            <person name="Bui T.P."/>
            <person name="Wang J."/>
            <person name="Hugenholtz F."/>
            <person name="Plugge C.M."/>
            <person name="Peterson D.A."/>
            <person name="Hornef M.W."/>
            <person name="Baines J.F."/>
            <person name="Smidt H."/>
            <person name="Walter J."/>
            <person name="Kristiansen K."/>
            <person name="Nielsen H.B."/>
            <person name="Haller D."/>
            <person name="Overmann J."/>
            <person name="Stecher B."/>
            <person name="Clavel T."/>
        </authorList>
    </citation>
    <scope>NUCLEOTIDE SEQUENCE [LARGE SCALE GENOMIC DNA]</scope>
    <source>
        <strain evidence="5 6">DSM 28560</strain>
    </source>
</reference>
<dbReference type="Gene3D" id="3.40.1190.20">
    <property type="match status" value="1"/>
</dbReference>
<dbReference type="InterPro" id="IPR050306">
    <property type="entry name" value="PfkB_Carbo_kinase"/>
</dbReference>
<dbReference type="GO" id="GO:0042840">
    <property type="term" value="P:D-glucuronate catabolic process"/>
    <property type="evidence" value="ECO:0007669"/>
    <property type="project" value="TreeGrafter"/>
</dbReference>
<dbReference type="GO" id="GO:0005829">
    <property type="term" value="C:cytosol"/>
    <property type="evidence" value="ECO:0007669"/>
    <property type="project" value="TreeGrafter"/>
</dbReference>
<gene>
    <name evidence="5" type="ORF">E1963_13220</name>
</gene>